<dbReference type="GO" id="GO:0140662">
    <property type="term" value="F:ATP-dependent protein folding chaperone"/>
    <property type="evidence" value="ECO:0007669"/>
    <property type="project" value="InterPro"/>
</dbReference>
<evidence type="ECO:0000256" key="4">
    <source>
        <dbReference type="ARBA" id="ARBA00023186"/>
    </source>
</evidence>
<keyword evidence="3 6" id="KW-0067">ATP-binding</keyword>
<gene>
    <name evidence="6" type="ORF">IXB50_06720</name>
</gene>
<keyword evidence="4" id="KW-0143">Chaperone</keyword>
<reference evidence="6" key="1">
    <citation type="submission" date="2020-11" db="EMBL/GenBank/DDBJ databases">
        <authorList>
            <person name="Konstantinou D."/>
            <person name="Gkelis S."/>
            <person name="Popin R."/>
            <person name="Fewer D."/>
            <person name="Sivonen K."/>
        </authorList>
    </citation>
    <scope>NUCLEOTIDE SEQUENCE</scope>
    <source>
        <strain evidence="6">TAU-MAC 1115</strain>
    </source>
</reference>
<keyword evidence="2" id="KW-0547">Nucleotide-binding</keyword>
<evidence type="ECO:0000256" key="3">
    <source>
        <dbReference type="ARBA" id="ARBA00022840"/>
    </source>
</evidence>
<evidence type="ECO:0000313" key="7">
    <source>
        <dbReference type="Proteomes" id="UP000717364"/>
    </source>
</evidence>
<dbReference type="Pfam" id="PF13589">
    <property type="entry name" value="HATPase_c_3"/>
    <property type="match status" value="1"/>
</dbReference>
<dbReference type="EMBL" id="JADOES010000009">
    <property type="protein sequence ID" value="MBT9315114.1"/>
    <property type="molecule type" value="Genomic_DNA"/>
</dbReference>
<dbReference type="Gene3D" id="3.30.565.10">
    <property type="entry name" value="Histidine kinase-like ATPase, C-terminal domain"/>
    <property type="match status" value="1"/>
</dbReference>
<dbReference type="SUPFAM" id="SSF55874">
    <property type="entry name" value="ATPase domain of HSP90 chaperone/DNA topoisomerase II/histidine kinase"/>
    <property type="match status" value="1"/>
</dbReference>
<dbReference type="InterPro" id="IPR036890">
    <property type="entry name" value="HATPase_C_sf"/>
</dbReference>
<reference evidence="6" key="2">
    <citation type="journal article" date="2021" name="Mar. Drugs">
        <title>Genome Reduction and Secondary Metabolism of the Marine Sponge-Associated Cyanobacterium Leptothoe.</title>
        <authorList>
            <person name="Konstantinou D."/>
            <person name="Popin R.V."/>
            <person name="Fewer D.P."/>
            <person name="Sivonen K."/>
            <person name="Gkelis S."/>
        </authorList>
    </citation>
    <scope>NUCLEOTIDE SEQUENCE</scope>
    <source>
        <strain evidence="6">TAU-MAC 1115</strain>
    </source>
</reference>
<evidence type="ECO:0000259" key="5">
    <source>
        <dbReference type="Pfam" id="PF24391"/>
    </source>
</evidence>
<proteinExistence type="inferred from homology"/>
<feature type="domain" description="HD-CE" evidence="5">
    <location>
        <begin position="290"/>
        <end position="482"/>
    </location>
</feature>
<name>A0A947GHQ3_9CYAN</name>
<dbReference type="InterPro" id="IPR001404">
    <property type="entry name" value="Hsp90_fam"/>
</dbReference>
<dbReference type="GO" id="GO:0051082">
    <property type="term" value="F:unfolded protein binding"/>
    <property type="evidence" value="ECO:0007669"/>
    <property type="project" value="InterPro"/>
</dbReference>
<dbReference type="GO" id="GO:0005524">
    <property type="term" value="F:ATP binding"/>
    <property type="evidence" value="ECO:0007669"/>
    <property type="project" value="UniProtKB-KW"/>
</dbReference>
<dbReference type="RefSeq" id="WP_215608180.1">
    <property type="nucleotide sequence ID" value="NZ_JADOES010000009.1"/>
</dbReference>
<evidence type="ECO:0000313" key="6">
    <source>
        <dbReference type="EMBL" id="MBT9315114.1"/>
    </source>
</evidence>
<accession>A0A947GHQ3</accession>
<evidence type="ECO:0000256" key="1">
    <source>
        <dbReference type="ARBA" id="ARBA00008239"/>
    </source>
</evidence>
<dbReference type="InterPro" id="IPR056471">
    <property type="entry name" value="HD-CE"/>
</dbReference>
<protein>
    <submittedName>
        <fullName evidence="6">ATP-binding protein</fullName>
    </submittedName>
</protein>
<dbReference type="Proteomes" id="UP000717364">
    <property type="component" value="Unassembled WGS sequence"/>
</dbReference>
<comment type="similarity">
    <text evidence="1">Belongs to the heat shock protein 90 family.</text>
</comment>
<keyword evidence="7" id="KW-1185">Reference proteome</keyword>
<dbReference type="AlphaFoldDB" id="A0A947GHQ3"/>
<sequence>MTQAYFSAKVSTQAIESEHLNSHNRPPKYQNQNCFPYSALPSSRDFERLIYCLYAHPKTLEKADCFYDEALLMQGTHDRGRDIWLKRAAQSVGLVQCKKYKKTIRKTELSKEILKFVLHSIKDHSLMSLSLEKFEYHIAVSTGIDEHAQNYISDFNSNIFNKEEITNWSKDVIKEYSHLKYLSFDAIEKDIFDKLKKIHITPVYPEEIDLRLYEKQDILKLFFQVESVIDIETFEEVLERRQQKEISFSETLTSMEDRLRELDKSLFQKLESIKIEAQKLYNKYSGNCLEYSDHRKEHQESLIRIVSGTIISRELLSELNKYELFVLSASCYLTDIGVCQDDRKLFDELDLNYLLPHESLCDKVRERHHELSQAFILERYRSLKIPEKYSEAISLISSVSLSTVNEITNSYKYQWEFEVDKFERDKICIPLLAFILILGDLLDIDFTNTETILKKYVEFSDFLTSKLLWEEVENLIQISPPSHDNGRLKFQGEINNQILFLGISERIESIRKVISKCDETLRKNPKNKTIDIKFIDNEIASPFKNNFGFSLEYEHILSTFLGKKIYKDEYIGIREVIQNAIDACLLRETIEEEVYQPEITVELDGDLLIVKDNGIGMDRHILKEYFAKIGRSYYRDNNVKNSIGQFGVGVYAYFMLCDHFTIETKTYQSQTFKLTISHNMPYGFYFHEVDNREIGTTVWLPIKPEIYITINSLSEYINRTFKYSPIRIKFSNTKETIEFTEFSLSKESIIESCVKLPYQEEFKAYIYINICLETEHAVGSIGLFIPPNFSDPESFNLRKKGTSLKIFQRGVYVNKMTHFSGEINLKTPLPLMVDRENFEDTQTIYEIVDDFEIELLKEILNSQESEGPFSNTFTDFYLFNFYGNHKVSREKLEFMSNIFSIQLFSQGKLFLIKLNQLQSFDILGIHIRRDTSDSNLPIEELAKLKIPFISVIPFVNASFFKRYLSYLDFGYRILNLEHCSIILASCQHEEYESKLRQSGALIIPFEDNTLCTSVPLLGESEYINVNHPLIEHIENNIDRYYSETNLRQAIDQFLDELMNIIKSAYPPSQFGAGQRIGLWRLNPFLEKINAYFGTSFQLSEDDFPSWMHERISSNK</sequence>
<dbReference type="PANTHER" id="PTHR11528">
    <property type="entry name" value="HEAT SHOCK PROTEIN 90 FAMILY MEMBER"/>
    <property type="match status" value="1"/>
</dbReference>
<organism evidence="6 7">
    <name type="scientific">Leptothoe spongobia TAU-MAC 1115</name>
    <dbReference type="NCBI Taxonomy" id="1967444"/>
    <lineage>
        <taxon>Bacteria</taxon>
        <taxon>Bacillati</taxon>
        <taxon>Cyanobacteriota</taxon>
        <taxon>Cyanophyceae</taxon>
        <taxon>Nodosilineales</taxon>
        <taxon>Cymatolegaceae</taxon>
        <taxon>Leptothoe</taxon>
        <taxon>Leptothoe spongobia</taxon>
    </lineage>
</organism>
<comment type="caution">
    <text evidence="6">The sequence shown here is derived from an EMBL/GenBank/DDBJ whole genome shotgun (WGS) entry which is preliminary data.</text>
</comment>
<evidence type="ECO:0000256" key="2">
    <source>
        <dbReference type="ARBA" id="ARBA00022741"/>
    </source>
</evidence>
<dbReference type="Pfam" id="PF24391">
    <property type="entry name" value="HD-CE"/>
    <property type="match status" value="1"/>
</dbReference>
<dbReference type="GO" id="GO:0016887">
    <property type="term" value="F:ATP hydrolysis activity"/>
    <property type="evidence" value="ECO:0007669"/>
    <property type="project" value="InterPro"/>
</dbReference>